<dbReference type="Proteomes" id="UP000555564">
    <property type="component" value="Unassembled WGS sequence"/>
</dbReference>
<name>A0A7X0M634_9ACTN</name>
<organism evidence="2 3">
    <name type="scientific">Sphaerisporangium rubeum</name>
    <dbReference type="NCBI Taxonomy" id="321317"/>
    <lineage>
        <taxon>Bacteria</taxon>
        <taxon>Bacillati</taxon>
        <taxon>Actinomycetota</taxon>
        <taxon>Actinomycetes</taxon>
        <taxon>Streptosporangiales</taxon>
        <taxon>Streptosporangiaceae</taxon>
        <taxon>Sphaerisporangium</taxon>
    </lineage>
</organism>
<accession>A0A7X0M634</accession>
<dbReference type="AlphaFoldDB" id="A0A7X0M634"/>
<gene>
    <name evidence="2" type="ORF">BJ992_002248</name>
</gene>
<dbReference type="RefSeq" id="WP_184980166.1">
    <property type="nucleotide sequence ID" value="NZ_BAAALO010000049.1"/>
</dbReference>
<reference evidence="2 3" key="1">
    <citation type="submission" date="2020-08" db="EMBL/GenBank/DDBJ databases">
        <title>Sequencing the genomes of 1000 actinobacteria strains.</title>
        <authorList>
            <person name="Klenk H.-P."/>
        </authorList>
    </citation>
    <scope>NUCLEOTIDE SEQUENCE [LARGE SCALE GENOMIC DNA]</scope>
    <source>
        <strain evidence="2 3">DSM 44936</strain>
    </source>
</reference>
<evidence type="ECO:0000313" key="2">
    <source>
        <dbReference type="EMBL" id="MBB6472817.1"/>
    </source>
</evidence>
<comment type="caution">
    <text evidence="2">The sequence shown here is derived from an EMBL/GenBank/DDBJ whole genome shotgun (WGS) entry which is preliminary data.</text>
</comment>
<evidence type="ECO:0000313" key="3">
    <source>
        <dbReference type="Proteomes" id="UP000555564"/>
    </source>
</evidence>
<feature type="region of interest" description="Disordered" evidence="1">
    <location>
        <begin position="26"/>
        <end position="49"/>
    </location>
</feature>
<dbReference type="EMBL" id="JACHIU010000001">
    <property type="protein sequence ID" value="MBB6472817.1"/>
    <property type="molecule type" value="Genomic_DNA"/>
</dbReference>
<evidence type="ECO:0000256" key="1">
    <source>
        <dbReference type="SAM" id="MobiDB-lite"/>
    </source>
</evidence>
<sequence length="49" mass="5304">MTATWSSSEHRTLTVRRALRSAGRQTWRFHGSAGDEARAGRDGASVMAG</sequence>
<proteinExistence type="predicted"/>
<keyword evidence="3" id="KW-1185">Reference proteome</keyword>
<protein>
    <submittedName>
        <fullName evidence="2">Uncharacterized protein</fullName>
    </submittedName>
</protein>